<name>A0A2M6T0P3_9BACT</name>
<accession>A0A2M6T0P3</accession>
<dbReference type="PROSITE" id="PS51880">
    <property type="entry name" value="TGS"/>
    <property type="match status" value="1"/>
</dbReference>
<dbReference type="Gene3D" id="3.10.20.30">
    <property type="match status" value="1"/>
</dbReference>
<gene>
    <name evidence="8" type="ORF">COT34_02055</name>
</gene>
<dbReference type="InterPro" id="IPR006073">
    <property type="entry name" value="GTP-bd"/>
</dbReference>
<dbReference type="GO" id="GO:0005524">
    <property type="term" value="F:ATP binding"/>
    <property type="evidence" value="ECO:0007669"/>
    <property type="project" value="UniProtKB-KW"/>
</dbReference>
<dbReference type="SUPFAM" id="SSF52540">
    <property type="entry name" value="P-loop containing nucleoside triphosphate hydrolases"/>
    <property type="match status" value="1"/>
</dbReference>
<dbReference type="InterPro" id="IPR023192">
    <property type="entry name" value="TGS-like_dom_sf"/>
</dbReference>
<keyword evidence="3" id="KW-0547">Nucleotide-binding</keyword>
<comment type="caution">
    <text evidence="8">The sequence shown here is derived from an EMBL/GenBank/DDBJ whole genome shotgun (WGS) entry which is preliminary data.</text>
</comment>
<dbReference type="GO" id="GO:0005737">
    <property type="term" value="C:cytoplasm"/>
    <property type="evidence" value="ECO:0007669"/>
    <property type="project" value="TreeGrafter"/>
</dbReference>
<dbReference type="EMBL" id="PEYE01000035">
    <property type="protein sequence ID" value="PIS38754.1"/>
    <property type="molecule type" value="Genomic_DNA"/>
</dbReference>
<dbReference type="PIRSF" id="PIRSF006641">
    <property type="entry name" value="CHP00092"/>
    <property type="match status" value="1"/>
</dbReference>
<comment type="cofactor">
    <cofactor evidence="1">
        <name>Mg(2+)</name>
        <dbReference type="ChEBI" id="CHEBI:18420"/>
    </cofactor>
</comment>
<organism evidence="8 9">
    <name type="scientific">Candidatus Nealsonbacteria bacterium CG08_land_8_20_14_0_20_43_11</name>
    <dbReference type="NCBI Taxonomy" id="1974706"/>
    <lineage>
        <taxon>Bacteria</taxon>
        <taxon>Candidatus Nealsoniibacteriota</taxon>
    </lineage>
</organism>
<proteinExistence type="predicted"/>
<evidence type="ECO:0000256" key="5">
    <source>
        <dbReference type="ARBA" id="ARBA00022842"/>
    </source>
</evidence>
<dbReference type="InterPro" id="IPR004396">
    <property type="entry name" value="ATPase_YchF/OLA1"/>
</dbReference>
<dbReference type="Pfam" id="PF01926">
    <property type="entry name" value="MMR_HSR1"/>
    <property type="match status" value="1"/>
</dbReference>
<sequence>MSLSLGIVGLPNVGKSTLFQTITKKQVDCANYPFCTIEPNVGVVAVPDERVDKLAALFNSAKKICATVEFIDIAGLVRGASQGEGLGNKFLAHIRQTDAIIYVLRAFTSKEIINTQPSVDALAEKEILDAELILKDLETVGKRSTDLEKEAKAGKKEAIKELAVLAKVRGFLEKSEILVEKAWEEEEKTFLSSYQLLTLKPRLYLLNGEDGEVPAPIRETFVKNNWPFLIVDFLTEMEAADLTVEERQTLNLPLVSEFDLIIKKSYELLGLITFFTVLSNETRAWSVKKGTKVAPAGGTIHTDFEKKFIKAEVINWKDLVEAGGFGPAREKGLIRTEGKDYVVKGGDVIEIKI</sequence>
<dbReference type="Pfam" id="PF06071">
    <property type="entry name" value="YchF-GTPase_C"/>
    <property type="match status" value="1"/>
</dbReference>
<dbReference type="PANTHER" id="PTHR23305">
    <property type="entry name" value="OBG GTPASE FAMILY"/>
    <property type="match status" value="1"/>
</dbReference>
<dbReference type="PRINTS" id="PR00326">
    <property type="entry name" value="GTP1OBG"/>
</dbReference>
<protein>
    <submittedName>
        <fullName evidence="8">Redox-regulated ATPase YchF</fullName>
    </submittedName>
</protein>
<feature type="domain" description="OBG-type G" evidence="6">
    <location>
        <begin position="3"/>
        <end position="207"/>
    </location>
</feature>
<dbReference type="InterPro" id="IPR004095">
    <property type="entry name" value="TGS"/>
</dbReference>
<dbReference type="NCBIfam" id="TIGR00092">
    <property type="entry name" value="redox-regulated ATPase YchF"/>
    <property type="match status" value="1"/>
</dbReference>
<dbReference type="GO" id="GO:0016887">
    <property type="term" value="F:ATP hydrolysis activity"/>
    <property type="evidence" value="ECO:0007669"/>
    <property type="project" value="InterPro"/>
</dbReference>
<dbReference type="FunFam" id="3.10.20.30:FF:000001">
    <property type="entry name" value="Ribosome-binding ATPase YchF"/>
    <property type="match status" value="1"/>
</dbReference>
<reference evidence="9" key="1">
    <citation type="submission" date="2017-09" db="EMBL/GenBank/DDBJ databases">
        <title>Depth-based differentiation of microbial function through sediment-hosted aquifers and enrichment of novel symbionts in the deep terrestrial subsurface.</title>
        <authorList>
            <person name="Probst A.J."/>
            <person name="Ladd B."/>
            <person name="Jarett J.K."/>
            <person name="Geller-Mcgrath D.E."/>
            <person name="Sieber C.M.K."/>
            <person name="Emerson J.B."/>
            <person name="Anantharaman K."/>
            <person name="Thomas B.C."/>
            <person name="Malmstrom R."/>
            <person name="Stieglmeier M."/>
            <person name="Klingl A."/>
            <person name="Woyke T."/>
            <person name="Ryan C.M."/>
            <person name="Banfield J.F."/>
        </authorList>
    </citation>
    <scope>NUCLEOTIDE SEQUENCE [LARGE SCALE GENOMIC DNA]</scope>
</reference>
<dbReference type="PANTHER" id="PTHR23305:SF18">
    <property type="entry name" value="OBG-TYPE G DOMAIN-CONTAINING PROTEIN"/>
    <property type="match status" value="1"/>
</dbReference>
<keyword evidence="2" id="KW-0479">Metal-binding</keyword>
<evidence type="ECO:0000313" key="8">
    <source>
        <dbReference type="EMBL" id="PIS38754.1"/>
    </source>
</evidence>
<evidence type="ECO:0000259" key="6">
    <source>
        <dbReference type="PROSITE" id="PS51710"/>
    </source>
</evidence>
<dbReference type="CDD" id="cd01900">
    <property type="entry name" value="YchF"/>
    <property type="match status" value="1"/>
</dbReference>
<feature type="domain" description="TGS" evidence="7">
    <location>
        <begin position="270"/>
        <end position="353"/>
    </location>
</feature>
<evidence type="ECO:0000259" key="7">
    <source>
        <dbReference type="PROSITE" id="PS51880"/>
    </source>
</evidence>
<dbReference type="SUPFAM" id="SSF81271">
    <property type="entry name" value="TGS-like"/>
    <property type="match status" value="1"/>
</dbReference>
<dbReference type="InterPro" id="IPR012675">
    <property type="entry name" value="Beta-grasp_dom_sf"/>
</dbReference>
<dbReference type="InterPro" id="IPR041706">
    <property type="entry name" value="YchF_N"/>
</dbReference>
<evidence type="ECO:0000313" key="9">
    <source>
        <dbReference type="Proteomes" id="UP000229390"/>
    </source>
</evidence>
<dbReference type="AlphaFoldDB" id="A0A2M6T0P3"/>
<dbReference type="Gene3D" id="1.10.150.300">
    <property type="entry name" value="TGS-like domain"/>
    <property type="match status" value="1"/>
</dbReference>
<evidence type="ECO:0000256" key="1">
    <source>
        <dbReference type="ARBA" id="ARBA00001946"/>
    </source>
</evidence>
<dbReference type="InterPro" id="IPR012676">
    <property type="entry name" value="TGS-like"/>
</dbReference>
<dbReference type="GO" id="GO:0005525">
    <property type="term" value="F:GTP binding"/>
    <property type="evidence" value="ECO:0007669"/>
    <property type="project" value="InterPro"/>
</dbReference>
<dbReference type="PROSITE" id="PS51710">
    <property type="entry name" value="G_OBG"/>
    <property type="match status" value="1"/>
</dbReference>
<dbReference type="InterPro" id="IPR027417">
    <property type="entry name" value="P-loop_NTPase"/>
</dbReference>
<evidence type="ECO:0000256" key="4">
    <source>
        <dbReference type="ARBA" id="ARBA00022840"/>
    </source>
</evidence>
<dbReference type="Proteomes" id="UP000229390">
    <property type="component" value="Unassembled WGS sequence"/>
</dbReference>
<keyword evidence="5" id="KW-0460">Magnesium</keyword>
<dbReference type="InterPro" id="IPR013029">
    <property type="entry name" value="YchF_C"/>
</dbReference>
<keyword evidence="4" id="KW-0067">ATP-binding</keyword>
<dbReference type="InterPro" id="IPR031167">
    <property type="entry name" value="G_OBG"/>
</dbReference>
<dbReference type="GO" id="GO:0046872">
    <property type="term" value="F:metal ion binding"/>
    <property type="evidence" value="ECO:0007669"/>
    <property type="project" value="UniProtKB-KW"/>
</dbReference>
<dbReference type="Gene3D" id="3.40.50.300">
    <property type="entry name" value="P-loop containing nucleotide triphosphate hydrolases"/>
    <property type="match status" value="1"/>
</dbReference>
<evidence type="ECO:0000256" key="2">
    <source>
        <dbReference type="ARBA" id="ARBA00022723"/>
    </source>
</evidence>
<evidence type="ECO:0000256" key="3">
    <source>
        <dbReference type="ARBA" id="ARBA00022741"/>
    </source>
</evidence>